<dbReference type="EMBL" id="JACGWN010000008">
    <property type="protein sequence ID" value="KAL0439658.1"/>
    <property type="molecule type" value="Genomic_DNA"/>
</dbReference>
<protein>
    <submittedName>
        <fullName evidence="2">LINE-1 reverse transcriptase</fullName>
    </submittedName>
</protein>
<evidence type="ECO:0000313" key="2">
    <source>
        <dbReference type="EMBL" id="KAL0439658.1"/>
    </source>
</evidence>
<keyword evidence="2" id="KW-0695">RNA-directed DNA polymerase</keyword>
<dbReference type="AlphaFoldDB" id="A0AAW2WDC6"/>
<keyword evidence="2" id="KW-0548">Nucleotidyltransferase</keyword>
<dbReference type="InterPro" id="IPR052343">
    <property type="entry name" value="Retrotransposon-Effector_Assoc"/>
</dbReference>
<dbReference type="InterPro" id="IPR043502">
    <property type="entry name" value="DNA/RNA_pol_sf"/>
</dbReference>
<sequence length="326" mass="36327">MTRAVTRDDVKEALFDNGEDKAPGPDGFSSGFFKAAWPVIGDEVTATIQDFFNSGKLLKQINCTLLSLIPKVASPNVVGDFSPIACCNVIYKVITKIIVQRMQLVMSKIVSPSQMAFVPGRRISSNILLAQELFSGYNQRDLPPRCALKVDLRKAYDTIEWDFVIASLTLFGFPSTLVAWVEKCISSATFAVSLNGELHGFFKGARGLRQGDPMSPYLFVLAMEVLHLLLLQRVKQFGDFCYHRHCEDRSFFHTFAKWSGHEANVHKSQLIVSKSALAIKPLLLATLGFQESVLPVRYLGLPLISSRLTIRDCAPLIRKVDERLKG</sequence>
<reference evidence="2" key="2">
    <citation type="journal article" date="2024" name="Plant">
        <title>Genomic evolution and insights into agronomic trait innovations of Sesamum species.</title>
        <authorList>
            <person name="Miao H."/>
            <person name="Wang L."/>
            <person name="Qu L."/>
            <person name="Liu H."/>
            <person name="Sun Y."/>
            <person name="Le M."/>
            <person name="Wang Q."/>
            <person name="Wei S."/>
            <person name="Zheng Y."/>
            <person name="Lin W."/>
            <person name="Duan Y."/>
            <person name="Cao H."/>
            <person name="Xiong S."/>
            <person name="Wang X."/>
            <person name="Wei L."/>
            <person name="Li C."/>
            <person name="Ma Q."/>
            <person name="Ju M."/>
            <person name="Zhao R."/>
            <person name="Li G."/>
            <person name="Mu C."/>
            <person name="Tian Q."/>
            <person name="Mei H."/>
            <person name="Zhang T."/>
            <person name="Gao T."/>
            <person name="Zhang H."/>
        </authorList>
    </citation>
    <scope>NUCLEOTIDE SEQUENCE</scope>
    <source>
        <strain evidence="2">KEN1</strain>
    </source>
</reference>
<dbReference type="GO" id="GO:0003964">
    <property type="term" value="F:RNA-directed DNA polymerase activity"/>
    <property type="evidence" value="ECO:0007669"/>
    <property type="project" value="UniProtKB-KW"/>
</dbReference>
<name>A0AAW2WDC6_9LAMI</name>
<reference evidence="2" key="1">
    <citation type="submission" date="2020-06" db="EMBL/GenBank/DDBJ databases">
        <authorList>
            <person name="Li T."/>
            <person name="Hu X."/>
            <person name="Zhang T."/>
            <person name="Song X."/>
            <person name="Zhang H."/>
            <person name="Dai N."/>
            <person name="Sheng W."/>
            <person name="Hou X."/>
            <person name="Wei L."/>
        </authorList>
    </citation>
    <scope>NUCLEOTIDE SEQUENCE</scope>
    <source>
        <strain evidence="2">KEN1</strain>
        <tissue evidence="2">Leaf</tissue>
    </source>
</reference>
<organism evidence="2">
    <name type="scientific">Sesamum latifolium</name>
    <dbReference type="NCBI Taxonomy" id="2727402"/>
    <lineage>
        <taxon>Eukaryota</taxon>
        <taxon>Viridiplantae</taxon>
        <taxon>Streptophyta</taxon>
        <taxon>Embryophyta</taxon>
        <taxon>Tracheophyta</taxon>
        <taxon>Spermatophyta</taxon>
        <taxon>Magnoliopsida</taxon>
        <taxon>eudicotyledons</taxon>
        <taxon>Gunneridae</taxon>
        <taxon>Pentapetalae</taxon>
        <taxon>asterids</taxon>
        <taxon>lamiids</taxon>
        <taxon>Lamiales</taxon>
        <taxon>Pedaliaceae</taxon>
        <taxon>Sesamum</taxon>
    </lineage>
</organism>
<dbReference type="InterPro" id="IPR000477">
    <property type="entry name" value="RT_dom"/>
</dbReference>
<proteinExistence type="predicted"/>
<keyword evidence="2" id="KW-0808">Transferase</keyword>
<dbReference type="Pfam" id="PF00078">
    <property type="entry name" value="RVT_1"/>
    <property type="match status" value="1"/>
</dbReference>
<feature type="domain" description="Reverse transcriptase" evidence="1">
    <location>
        <begin position="73"/>
        <end position="301"/>
    </location>
</feature>
<gene>
    <name evidence="2" type="ORF">Slati_2448800</name>
</gene>
<evidence type="ECO:0000259" key="1">
    <source>
        <dbReference type="Pfam" id="PF00078"/>
    </source>
</evidence>
<dbReference type="SUPFAM" id="SSF56672">
    <property type="entry name" value="DNA/RNA polymerases"/>
    <property type="match status" value="1"/>
</dbReference>
<accession>A0AAW2WDC6</accession>
<dbReference type="PANTHER" id="PTHR46890:SF48">
    <property type="entry name" value="RNA-DIRECTED DNA POLYMERASE"/>
    <property type="match status" value="1"/>
</dbReference>
<dbReference type="CDD" id="cd01650">
    <property type="entry name" value="RT_nLTR_like"/>
    <property type="match status" value="1"/>
</dbReference>
<dbReference type="PANTHER" id="PTHR46890">
    <property type="entry name" value="NON-LTR RETROLELEMENT REVERSE TRANSCRIPTASE-LIKE PROTEIN-RELATED"/>
    <property type="match status" value="1"/>
</dbReference>
<comment type="caution">
    <text evidence="2">The sequence shown here is derived from an EMBL/GenBank/DDBJ whole genome shotgun (WGS) entry which is preliminary data.</text>
</comment>